<feature type="region of interest" description="Disordered" evidence="1">
    <location>
        <begin position="317"/>
        <end position="337"/>
    </location>
</feature>
<dbReference type="Gene3D" id="3.90.550.10">
    <property type="entry name" value="Spore Coat Polysaccharide Biosynthesis Protein SpsA, Chain A"/>
    <property type="match status" value="1"/>
</dbReference>
<dbReference type="Pfam" id="PF24894">
    <property type="entry name" value="Hexapep_GlmU"/>
    <property type="match status" value="1"/>
</dbReference>
<evidence type="ECO:0000313" key="5">
    <source>
        <dbReference type="Proteomes" id="UP001212803"/>
    </source>
</evidence>
<dbReference type="SUPFAM" id="SSF53448">
    <property type="entry name" value="Nucleotide-diphospho-sugar transferases"/>
    <property type="match status" value="1"/>
</dbReference>
<proteinExistence type="predicted"/>
<dbReference type="InterPro" id="IPR011004">
    <property type="entry name" value="Trimer_LpxA-like_sf"/>
</dbReference>
<reference evidence="4 5" key="1">
    <citation type="journal article" date="2023" name="ISME J.">
        <title>Thermophilic Dehalococcoidia with unusual traits shed light on an unexpected past.</title>
        <authorList>
            <person name="Palmer M."/>
            <person name="Covington J.K."/>
            <person name="Zhou E.M."/>
            <person name="Thomas S.C."/>
            <person name="Habib N."/>
            <person name="Seymour C.O."/>
            <person name="Lai D."/>
            <person name="Johnston J."/>
            <person name="Hashimi A."/>
            <person name="Jiao J.Y."/>
            <person name="Muok A.R."/>
            <person name="Liu L."/>
            <person name="Xian W.D."/>
            <person name="Zhi X.Y."/>
            <person name="Li M.M."/>
            <person name="Silva L.P."/>
            <person name="Bowen B.P."/>
            <person name="Louie K."/>
            <person name="Briegel A."/>
            <person name="Pett-Ridge J."/>
            <person name="Weber P.K."/>
            <person name="Tocheva E.I."/>
            <person name="Woyke T."/>
            <person name="Northen T.R."/>
            <person name="Mayali X."/>
            <person name="Li W.J."/>
            <person name="Hedlund B.P."/>
        </authorList>
    </citation>
    <scope>NUCLEOTIDE SEQUENCE [LARGE SCALE GENOMIC DNA]</scope>
    <source>
        <strain evidence="4 5">YIM 72310</strain>
    </source>
</reference>
<gene>
    <name evidence="4" type="ORF">O0235_10990</name>
</gene>
<dbReference type="PANTHER" id="PTHR22572">
    <property type="entry name" value="SUGAR-1-PHOSPHATE GUANYL TRANSFERASE"/>
    <property type="match status" value="1"/>
</dbReference>
<evidence type="ECO:0000259" key="2">
    <source>
        <dbReference type="Pfam" id="PF00483"/>
    </source>
</evidence>
<evidence type="ECO:0000259" key="3">
    <source>
        <dbReference type="Pfam" id="PF24894"/>
    </source>
</evidence>
<dbReference type="InterPro" id="IPR005835">
    <property type="entry name" value="NTP_transferase_dom"/>
</dbReference>
<keyword evidence="5" id="KW-1185">Reference proteome</keyword>
<evidence type="ECO:0000256" key="1">
    <source>
        <dbReference type="SAM" id="MobiDB-lite"/>
    </source>
</evidence>
<dbReference type="Gene3D" id="2.160.10.10">
    <property type="entry name" value="Hexapeptide repeat proteins"/>
    <property type="match status" value="1"/>
</dbReference>
<protein>
    <submittedName>
        <fullName evidence="4">NDP-sugar synthase</fullName>
    </submittedName>
</protein>
<dbReference type="Proteomes" id="UP001212803">
    <property type="component" value="Chromosome"/>
</dbReference>
<dbReference type="RefSeq" id="WP_270055830.1">
    <property type="nucleotide sequence ID" value="NZ_CP115149.1"/>
</dbReference>
<accession>A0ABY7M428</accession>
<organism evidence="4 5">
    <name type="scientific">Tepidiforma flava</name>
    <dbReference type="NCBI Taxonomy" id="3004094"/>
    <lineage>
        <taxon>Bacteria</taxon>
        <taxon>Bacillati</taxon>
        <taxon>Chloroflexota</taxon>
        <taxon>Tepidiformia</taxon>
        <taxon>Tepidiformales</taxon>
        <taxon>Tepidiformaceae</taxon>
        <taxon>Tepidiforma</taxon>
    </lineage>
</organism>
<name>A0ABY7M428_9CHLR</name>
<dbReference type="InterPro" id="IPR050486">
    <property type="entry name" value="Mannose-1P_guanyltransferase"/>
</dbReference>
<dbReference type="CDD" id="cd04181">
    <property type="entry name" value="NTP_transferase"/>
    <property type="match status" value="1"/>
</dbReference>
<dbReference type="EMBL" id="CP115149">
    <property type="protein sequence ID" value="WBL35303.1"/>
    <property type="molecule type" value="Genomic_DNA"/>
</dbReference>
<feature type="domain" description="Glucose-1-phosphate adenylyltransferase/Bifunctional protein GlmU-like C-terminal hexapeptide" evidence="3">
    <location>
        <begin position="255"/>
        <end position="317"/>
    </location>
</feature>
<dbReference type="SUPFAM" id="SSF51161">
    <property type="entry name" value="Trimeric LpxA-like enzymes"/>
    <property type="match status" value="1"/>
</dbReference>
<feature type="domain" description="Nucleotidyl transferase" evidence="2">
    <location>
        <begin position="3"/>
        <end position="232"/>
    </location>
</feature>
<evidence type="ECO:0000313" key="4">
    <source>
        <dbReference type="EMBL" id="WBL35303.1"/>
    </source>
</evidence>
<dbReference type="Pfam" id="PF00483">
    <property type="entry name" value="NTP_transferase"/>
    <property type="match status" value="1"/>
</dbReference>
<sequence>MDAILLVGGQGTRLRPLTARRHKSLVPVCNRPAIDYLFAWLERSGIRRAILALGLANEDLAARYPAGRHRGLEILPIIETARLESGGAIRNAVETAGIDDRFLVLNGDVYLDFDFAAALAAHVERAADLTLALHEVDDPSSFGVAVCDPDGLVTGFVEKPPPGEAPSRLVNAGAWIFERRLVDEIPPGAVRVEETLFPSLVARRRVVLGYRFEGHWADLGTPARYLALHRALLGAGAAIHPGASVHPSAALAGAAVGEGSVVGPRASLSGSVLWERVHVGEAAELVDTIAADGARIGPGARLRGCVIGPGATIGPGAAPPPGTIVDADGQYHEPHAG</sequence>
<dbReference type="InterPro" id="IPR029044">
    <property type="entry name" value="Nucleotide-diphossugar_trans"/>
</dbReference>
<dbReference type="InterPro" id="IPR056818">
    <property type="entry name" value="GlmU/GlgC-like_hexapep"/>
</dbReference>